<organism evidence="19 20">
    <name type="scientific">Merluccius polli</name>
    <name type="common">Benguela hake</name>
    <name type="synonym">Merluccius cadenati</name>
    <dbReference type="NCBI Taxonomy" id="89951"/>
    <lineage>
        <taxon>Eukaryota</taxon>
        <taxon>Metazoa</taxon>
        <taxon>Chordata</taxon>
        <taxon>Craniata</taxon>
        <taxon>Vertebrata</taxon>
        <taxon>Euteleostomi</taxon>
        <taxon>Actinopterygii</taxon>
        <taxon>Neopterygii</taxon>
        <taxon>Teleostei</taxon>
        <taxon>Neoteleostei</taxon>
        <taxon>Acanthomorphata</taxon>
        <taxon>Zeiogadaria</taxon>
        <taxon>Gadariae</taxon>
        <taxon>Gadiformes</taxon>
        <taxon>Gadoidei</taxon>
        <taxon>Merlucciidae</taxon>
        <taxon>Merluccius</taxon>
    </lineage>
</organism>
<keyword evidence="7 12" id="KW-1133">Transmembrane helix</keyword>
<feature type="domain" description="CBS" evidence="17">
    <location>
        <begin position="505"/>
        <end position="571"/>
    </location>
</feature>
<dbReference type="EMBL" id="JAOPHQ010000570">
    <property type="protein sequence ID" value="KAK0154335.1"/>
    <property type="molecule type" value="Genomic_DNA"/>
</dbReference>
<dbReference type="PANTHER" id="PTHR12064:SF26">
    <property type="entry name" value="METAL TRANSPORTER CNNM4"/>
    <property type="match status" value="1"/>
</dbReference>
<name>A0AA47N9W9_MERPO</name>
<comment type="subcellular location">
    <subcellularLocation>
        <location evidence="1 13">Cell membrane</location>
        <topology evidence="1 13">Multi-pass membrane protein</topology>
    </subcellularLocation>
</comment>
<dbReference type="PROSITE" id="PS51371">
    <property type="entry name" value="CBS"/>
    <property type="match status" value="2"/>
</dbReference>
<comment type="similarity">
    <text evidence="2 13">Belongs to the ACDP family.</text>
</comment>
<feature type="compositionally biased region" description="Polar residues" evidence="14">
    <location>
        <begin position="782"/>
        <end position="792"/>
    </location>
</feature>
<evidence type="ECO:0000259" key="17">
    <source>
        <dbReference type="PROSITE" id="PS51371"/>
    </source>
</evidence>
<feature type="domain" description="CNNM transmembrane" evidence="18">
    <location>
        <begin position="1161"/>
        <end position="1343"/>
    </location>
</feature>
<feature type="compositionally biased region" description="Pro residues" evidence="14">
    <location>
        <begin position="903"/>
        <end position="917"/>
    </location>
</feature>
<evidence type="ECO:0000259" key="18">
    <source>
        <dbReference type="PROSITE" id="PS51846"/>
    </source>
</evidence>
<feature type="chain" id="PRO_5041310852" description="Metal transporter" evidence="15">
    <location>
        <begin position="27"/>
        <end position="1741"/>
    </location>
</feature>
<evidence type="ECO:0000259" key="16">
    <source>
        <dbReference type="PROSITE" id="PS50042"/>
    </source>
</evidence>
<dbReference type="FunFam" id="3.10.580.10:FF:000001">
    <property type="entry name" value="Putative metal transporter CNNM3 isoform 2"/>
    <property type="match status" value="2"/>
</dbReference>
<dbReference type="Pfam" id="PF25562">
    <property type="entry name" value="CNBH_CNNM2_C"/>
    <property type="match status" value="2"/>
</dbReference>
<dbReference type="InterPro" id="IPR018490">
    <property type="entry name" value="cNMP-bd_dom_sf"/>
</dbReference>
<dbReference type="InterPro" id="IPR002550">
    <property type="entry name" value="CNNM"/>
</dbReference>
<gene>
    <name evidence="19" type="primary">CNNM4_1</name>
    <name evidence="19" type="ORF">N1851_003553</name>
</gene>
<feature type="compositionally biased region" description="Basic residues" evidence="14">
    <location>
        <begin position="865"/>
        <end position="878"/>
    </location>
</feature>
<feature type="transmembrane region" description="Helical" evidence="13">
    <location>
        <begin position="300"/>
        <end position="321"/>
    </location>
</feature>
<dbReference type="SUPFAM" id="SSF51206">
    <property type="entry name" value="cAMP-binding domain-like"/>
    <property type="match status" value="2"/>
</dbReference>
<dbReference type="CDD" id="cd04590">
    <property type="entry name" value="CBS_pair_CorC_HlyC_assoc"/>
    <property type="match status" value="2"/>
</dbReference>
<dbReference type="Proteomes" id="UP001174136">
    <property type="component" value="Unassembled WGS sequence"/>
</dbReference>
<comment type="caution">
    <text evidence="13">Lacks conserved residue(s) required for the propagation of feature annotation.</text>
</comment>
<feature type="transmembrane region" description="Helical" evidence="13">
    <location>
        <begin position="327"/>
        <end position="346"/>
    </location>
</feature>
<dbReference type="PROSITE" id="PS50042">
    <property type="entry name" value="CNMP_BINDING_3"/>
    <property type="match status" value="1"/>
</dbReference>
<feature type="domain" description="Cyclic nucleotide-binding" evidence="16">
    <location>
        <begin position="643"/>
        <end position="726"/>
    </location>
</feature>
<evidence type="ECO:0000256" key="1">
    <source>
        <dbReference type="ARBA" id="ARBA00004651"/>
    </source>
</evidence>
<keyword evidence="8" id="KW-0406">Ion transport</keyword>
<dbReference type="InterPro" id="IPR045095">
    <property type="entry name" value="ACDP"/>
</dbReference>
<feature type="compositionally biased region" description="Pro residues" evidence="14">
    <location>
        <begin position="803"/>
        <end position="820"/>
    </location>
</feature>
<protein>
    <recommendedName>
        <fullName evidence="13">Metal transporter</fullName>
    </recommendedName>
</protein>
<feature type="transmembrane region" description="Helical" evidence="13">
    <location>
        <begin position="242"/>
        <end position="266"/>
    </location>
</feature>
<dbReference type="Pfam" id="PF25511">
    <property type="entry name" value="Ig_CNNM4_N"/>
    <property type="match status" value="2"/>
</dbReference>
<keyword evidence="15" id="KW-0732">Signal</keyword>
<feature type="region of interest" description="Disordered" evidence="14">
    <location>
        <begin position="121"/>
        <end position="161"/>
    </location>
</feature>
<evidence type="ECO:0000256" key="9">
    <source>
        <dbReference type="ARBA" id="ARBA00023122"/>
    </source>
</evidence>
<feature type="region of interest" description="Disordered" evidence="14">
    <location>
        <begin position="782"/>
        <end position="928"/>
    </location>
</feature>
<feature type="domain" description="CBS" evidence="17">
    <location>
        <begin position="1419"/>
        <end position="1492"/>
    </location>
</feature>
<keyword evidence="4" id="KW-1003">Cell membrane</keyword>
<dbReference type="InterPro" id="IPR046342">
    <property type="entry name" value="CBS_dom_sf"/>
</dbReference>
<evidence type="ECO:0000256" key="6">
    <source>
        <dbReference type="ARBA" id="ARBA00022737"/>
    </source>
</evidence>
<feature type="transmembrane region" description="Helical" evidence="13">
    <location>
        <begin position="358"/>
        <end position="378"/>
    </location>
</feature>
<dbReference type="PROSITE" id="PS51846">
    <property type="entry name" value="CNNM"/>
    <property type="match status" value="2"/>
</dbReference>
<evidence type="ECO:0000256" key="4">
    <source>
        <dbReference type="ARBA" id="ARBA00022475"/>
    </source>
</evidence>
<feature type="transmembrane region" description="Helical" evidence="13">
    <location>
        <begin position="1251"/>
        <end position="1273"/>
    </location>
</feature>
<evidence type="ECO:0000256" key="14">
    <source>
        <dbReference type="SAM" id="MobiDB-lite"/>
    </source>
</evidence>
<dbReference type="Gene3D" id="3.10.580.10">
    <property type="entry name" value="CBS-domain"/>
    <property type="match status" value="2"/>
</dbReference>
<comment type="caution">
    <text evidence="19">The sequence shown here is derived from an EMBL/GenBank/DDBJ whole genome shotgun (WGS) entry which is preliminary data.</text>
</comment>
<sequence>MATEWSGQQQGYVLTLVVFLWGAVGGGRTETTGTGAAATAAAAAAASSGVGVSGVVGGGGGGGGGGVTHVLGMRLESSDKPSATTDGGVIQVTEESTVQLRFYGLHLHSDTWTQIRFTELAEDEDEDEPASSSSSSSSSSSRDMTTRRRMRTRTATEDPANRTCADFTKDISVGTFMNVSGRGTTGVLSVGVKPLRKSEPRKEYALCVRNGGGSGGGGRWMLMGDSDGRFLVVEERKSLLPLWLQVILLCCLLVLSGMFSGLNLGLMALDPMELRIVQSCGTDREKKYARKIEPIRSKGNYLLCSLLLGNVLVNTTLTILLDGLIGSGLGAVAASTVGIVIFGEIVPQALCSRHGLAVGANTILVTKLFMLLTFPLSFPVSKLLDVLLGQEIGTVYNREKLVEMLKVTEPYNDLVREEMNMIQGALELRTKTVEDVMTPLANCFMMVADAVLDFDTMSEVMESGYTRIPVFDGERSNIVDVLYVKDLAFVDPDDCTTLKTITKFYNHPVHFVFHDTKLDAMLEEFKKGKSHLAIVQKVNNEGEGDPFYEVLGLVTLEDVIEEIIKSEILDESDLYTDNKNRKKVDPNKHKRDFSAFKNDGDSQVKISPQLMLAAHRFLATEVSLFSPFQITEKVLLRILRHPDVIQEIKFNDGDKRSLHHFVYQRGRPVDYFILILQGRVEVEAGNENMKFETGPFSFYGVMALSTPALEFRSPSHGGGLNRSASVSCAERAPDAPGSMCGSNTQLPGTPFLYTPDFCVRALTDLQFVKITRAQYQNGLLASRLDSTPQSPEGSHPRLDASFSPPPVTPPAPRTPLPLATPPAKRLPSLPQATPPAHATPPTLSRKSSPTPKHPPPAASALRDHHQQHHHHHHHHHHAPPLSQTPLVTAVTAATGGDQRSKPSPSPPPPPLPTSSPPRPDHGAAPGETATLLGEHQNCTDGAGVGIGVGAGTARKPNHPYAHEGARSSPTKSNMVASSAGLRLPLMLLLLRGIRDGARGQSPVPPVPVPVVPVPVLVVGLRLEDPRGPARMTAPRTISAPPGSRFQVRLFGAEPLNGSWPVVAFAAEAAEDAAADPCGQQSRREAAAFKVAEPLTPDPDWDYSGVITVRVLGGDRDRTDHRLCVLRAADGRWASAAGPDRLRVSSSNSSSSSGGGPGLDPDHIPAWGLAALAAALVAACGLLRMVNLSLLWLDPLELYVLHSCGSEEEKRSAKRLEPVRRRGNFLVCSLVFLCALGHSVLGVLLYKAIGSIAPAVFASGFLIFLLAELVPHIVSSGYGFQMAPGLTWVAQMCMVLTCPLSCPLGLILDLALRRDISTCGIRERAMEMVRSSVNDPYSEFVKEEFSRGALRSKTVEDILTPLKECFMLPSTATLDFSTMSDIMQSGYTRVPIYEEERSNIVEILYVKDLALVDPDDCTPMTTITKFYNHPLHFVFNDTKLDAMLEEFKKGNSHLAIVQKVNNEGEGDPFYEVLGLVTLEDVIEEIIKSEILDESDGYMDMKVKRPLAPLEMAIEPRTVAHEEFSLFKLPEGEPKVRTSPQLLLATHRFLSREVEHFSPGRVSERVLFHLLRHPSVNQEVHFDPSNRLSPEHYLYTRNHPVDYFILLLQGRVEVEIGKEGLKFENGAFTYYGVSALTAPSSVHQSPVSTQRFSPRDPFELGEAASPSSYCPDYTVRALTDLQLIRVTRLQYLNALMSSRASQSPEPPEVKVLPNSQTKLLNDRNSAQEFPVNFSFFDTIENYC</sequence>
<evidence type="ECO:0000256" key="7">
    <source>
        <dbReference type="ARBA" id="ARBA00022989"/>
    </source>
</evidence>
<dbReference type="SUPFAM" id="SSF54631">
    <property type="entry name" value="CBS-domain pair"/>
    <property type="match status" value="2"/>
</dbReference>
<keyword evidence="9 11" id="KW-0129">CBS domain</keyword>
<dbReference type="InterPro" id="IPR000595">
    <property type="entry name" value="cNMP-bd_dom"/>
</dbReference>
<dbReference type="InterPro" id="IPR014710">
    <property type="entry name" value="RmlC-like_jellyroll"/>
</dbReference>
<evidence type="ECO:0000256" key="3">
    <source>
        <dbReference type="ARBA" id="ARBA00022448"/>
    </source>
</evidence>
<reference evidence="19" key="1">
    <citation type="journal article" date="2023" name="Front. Mar. Sci.">
        <title>A new Merluccius polli reference genome to investigate the effects of global change in West African waters.</title>
        <authorList>
            <person name="Mateo J.L."/>
            <person name="Blanco-Fernandez C."/>
            <person name="Garcia-Vazquez E."/>
            <person name="Machado-Schiaffino G."/>
        </authorList>
    </citation>
    <scope>NUCLEOTIDE SEQUENCE</scope>
    <source>
        <strain evidence="19">C29</strain>
        <tissue evidence="19">Fin</tissue>
    </source>
</reference>
<dbReference type="Pfam" id="PF01595">
    <property type="entry name" value="CNNM"/>
    <property type="match status" value="2"/>
</dbReference>
<feature type="compositionally biased region" description="Low complexity" evidence="14">
    <location>
        <begin position="821"/>
        <end position="842"/>
    </location>
</feature>
<evidence type="ECO:0000256" key="2">
    <source>
        <dbReference type="ARBA" id="ARBA00010484"/>
    </source>
</evidence>
<dbReference type="GO" id="GO:0015081">
    <property type="term" value="F:sodium ion transmembrane transporter activity"/>
    <property type="evidence" value="ECO:0007669"/>
    <property type="project" value="TreeGrafter"/>
</dbReference>
<feature type="compositionally biased region" description="Low complexity" evidence="14">
    <location>
        <begin position="130"/>
        <end position="143"/>
    </location>
</feature>
<feature type="transmembrane region" description="Helical" evidence="13">
    <location>
        <begin position="1285"/>
        <end position="1307"/>
    </location>
</feature>
<evidence type="ECO:0000256" key="5">
    <source>
        <dbReference type="ARBA" id="ARBA00022692"/>
    </source>
</evidence>
<evidence type="ECO:0000313" key="19">
    <source>
        <dbReference type="EMBL" id="KAK0154335.1"/>
    </source>
</evidence>
<feature type="transmembrane region" description="Helical" evidence="13">
    <location>
        <begin position="1223"/>
        <end position="1245"/>
    </location>
</feature>
<dbReference type="InterPro" id="IPR044751">
    <property type="entry name" value="Ion_transp-like_CBS"/>
</dbReference>
<dbReference type="PANTHER" id="PTHR12064">
    <property type="entry name" value="METAL TRANSPORTER CNNM"/>
    <property type="match status" value="1"/>
</dbReference>
<dbReference type="InterPro" id="IPR000644">
    <property type="entry name" value="CBS_dom"/>
</dbReference>
<feature type="region of interest" description="Disordered" evidence="14">
    <location>
        <begin position="949"/>
        <end position="973"/>
    </location>
</feature>
<evidence type="ECO:0000256" key="10">
    <source>
        <dbReference type="ARBA" id="ARBA00023136"/>
    </source>
</evidence>
<evidence type="ECO:0000256" key="8">
    <source>
        <dbReference type="ARBA" id="ARBA00023065"/>
    </source>
</evidence>
<keyword evidence="20" id="KW-1185">Reference proteome</keyword>
<feature type="domain" description="CNNM transmembrane" evidence="18">
    <location>
        <begin position="238"/>
        <end position="418"/>
    </location>
</feature>
<dbReference type="GO" id="GO:0010960">
    <property type="term" value="P:magnesium ion homeostasis"/>
    <property type="evidence" value="ECO:0007669"/>
    <property type="project" value="InterPro"/>
</dbReference>
<evidence type="ECO:0000256" key="15">
    <source>
        <dbReference type="SAM" id="SignalP"/>
    </source>
</evidence>
<evidence type="ECO:0000256" key="13">
    <source>
        <dbReference type="RuleBase" id="RU369091"/>
    </source>
</evidence>
<evidence type="ECO:0000256" key="11">
    <source>
        <dbReference type="PROSITE-ProRule" id="PRU00703"/>
    </source>
</evidence>
<keyword evidence="3" id="KW-0813">Transport</keyword>
<keyword evidence="10 12" id="KW-0472">Membrane</keyword>
<comment type="function">
    <text evidence="13">Metal transporter.</text>
</comment>
<feature type="signal peptide" evidence="15">
    <location>
        <begin position="1"/>
        <end position="26"/>
    </location>
</feature>
<keyword evidence="6" id="KW-0677">Repeat</keyword>
<keyword evidence="5 12" id="KW-0812">Transmembrane</keyword>
<dbReference type="Pfam" id="PF00571">
    <property type="entry name" value="CBS"/>
    <property type="match status" value="1"/>
</dbReference>
<proteinExistence type="inferred from homology"/>
<evidence type="ECO:0000256" key="12">
    <source>
        <dbReference type="PROSITE-ProRule" id="PRU01193"/>
    </source>
</evidence>
<accession>A0AA47N9W9</accession>
<dbReference type="InterPro" id="IPR057492">
    <property type="entry name" value="Ig_CNNM1/2/4_N"/>
</dbReference>
<dbReference type="Gene3D" id="2.60.120.10">
    <property type="entry name" value="Jelly Rolls"/>
    <property type="match status" value="1"/>
</dbReference>
<dbReference type="GO" id="GO:0005886">
    <property type="term" value="C:plasma membrane"/>
    <property type="evidence" value="ECO:0007669"/>
    <property type="project" value="UniProtKB-SubCell"/>
</dbReference>
<feature type="transmembrane region" description="Helical" evidence="13">
    <location>
        <begin position="1163"/>
        <end position="1182"/>
    </location>
</feature>
<dbReference type="GO" id="GO:0015095">
    <property type="term" value="F:magnesium ion transmembrane transporter activity"/>
    <property type="evidence" value="ECO:0007669"/>
    <property type="project" value="TreeGrafter"/>
</dbReference>
<evidence type="ECO:0000313" key="20">
    <source>
        <dbReference type="Proteomes" id="UP001174136"/>
    </source>
</evidence>